<dbReference type="Pfam" id="PF06970">
    <property type="entry name" value="RepA_N"/>
    <property type="match status" value="1"/>
</dbReference>
<sequence>MFNQKKFSVNDIYQNSFHQIPTFFFLDEFPKVCDKAIILYSILKSRYELSVKNRWFDKDGNVYLIMKREQMEKILRCSDKTITKCINELKEYNLLIEVRQGKGRPNLIYLTYPDIDKIIKENQDEDLIDFKELDNVDDSNEIIENLSEKDDSHQPLANTMNRKSYDSTQSIENTIKYKNSTLSEKHEKNQLKKPPLETVENTMNRKNSGSRPVNITTLNRYIDNNINKIYNHSFIQKELDKEHDKIKNTEGMNERKYKNIQNLEKEIISDKTRDLNEHIVKDNIDYELLLEKNDSDIVNDITEILVDTVSSTKRDFRINGCNTSANLVKSRFLKLNHMHIEFVIDCLSRNTTEIRDIRSYLMTTLYNAPNSMNLYYNSKTNHDLNH</sequence>
<gene>
    <name evidence="3" type="ORF">J2Z35_002320</name>
</gene>
<dbReference type="Proteomes" id="UP001314903">
    <property type="component" value="Unassembled WGS sequence"/>
</dbReference>
<name>A0ABS4KL35_9FIRM</name>
<dbReference type="InterPro" id="IPR010724">
    <property type="entry name" value="RepA_N"/>
</dbReference>
<dbReference type="RefSeq" id="WP_209661545.1">
    <property type="nucleotide sequence ID" value="NZ_JAGGLI010000030.1"/>
</dbReference>
<evidence type="ECO:0000313" key="3">
    <source>
        <dbReference type="EMBL" id="MBP2028495.1"/>
    </source>
</evidence>
<accession>A0ABS4KL35</accession>
<dbReference type="Pfam" id="PF19481">
    <property type="entry name" value="DUF6017"/>
    <property type="match status" value="1"/>
</dbReference>
<proteinExistence type="predicted"/>
<feature type="domain" description="Replication initiator A N-terminal" evidence="1">
    <location>
        <begin position="15"/>
        <end position="89"/>
    </location>
</feature>
<keyword evidence="4" id="KW-1185">Reference proteome</keyword>
<feature type="domain" description="DUF6017" evidence="2">
    <location>
        <begin position="268"/>
        <end position="385"/>
    </location>
</feature>
<dbReference type="EMBL" id="JAGGLI010000030">
    <property type="protein sequence ID" value="MBP2028495.1"/>
    <property type="molecule type" value="Genomic_DNA"/>
</dbReference>
<evidence type="ECO:0000259" key="2">
    <source>
        <dbReference type="Pfam" id="PF19481"/>
    </source>
</evidence>
<reference evidence="3 4" key="1">
    <citation type="submission" date="2021-03" db="EMBL/GenBank/DDBJ databases">
        <title>Genomic Encyclopedia of Type Strains, Phase IV (KMG-IV): sequencing the most valuable type-strain genomes for metagenomic binning, comparative biology and taxonomic classification.</title>
        <authorList>
            <person name="Goeker M."/>
        </authorList>
    </citation>
    <scope>NUCLEOTIDE SEQUENCE [LARGE SCALE GENOMIC DNA]</scope>
    <source>
        <strain evidence="3 4">DSM 27512</strain>
    </source>
</reference>
<organism evidence="3 4">
    <name type="scientific">Acetoanaerobium pronyense</name>
    <dbReference type="NCBI Taxonomy" id="1482736"/>
    <lineage>
        <taxon>Bacteria</taxon>
        <taxon>Bacillati</taxon>
        <taxon>Bacillota</taxon>
        <taxon>Clostridia</taxon>
        <taxon>Peptostreptococcales</taxon>
        <taxon>Filifactoraceae</taxon>
        <taxon>Acetoanaerobium</taxon>
    </lineage>
</organism>
<evidence type="ECO:0000259" key="1">
    <source>
        <dbReference type="Pfam" id="PF06970"/>
    </source>
</evidence>
<dbReference type="InterPro" id="IPR046059">
    <property type="entry name" value="DUF6017"/>
</dbReference>
<evidence type="ECO:0000313" key="4">
    <source>
        <dbReference type="Proteomes" id="UP001314903"/>
    </source>
</evidence>
<comment type="caution">
    <text evidence="3">The sequence shown here is derived from an EMBL/GenBank/DDBJ whole genome shotgun (WGS) entry which is preliminary data.</text>
</comment>
<protein>
    <submittedName>
        <fullName evidence="3">Transposase</fullName>
    </submittedName>
</protein>